<sequence length="84" mass="9694">HSKKENSVVPSWLVFVGGPLANITSEKFRDLVKLLDKTNKIDHVLKRLENKDNTLALVELLKNNKAFKDLNVATKFYTRLQEEE</sequence>
<keyword evidence="2" id="KW-1185">Reference proteome</keyword>
<evidence type="ECO:0000313" key="1">
    <source>
        <dbReference type="EMBL" id="CAG8799256.1"/>
    </source>
</evidence>
<comment type="caution">
    <text evidence="1">The sequence shown here is derived from an EMBL/GenBank/DDBJ whole genome shotgun (WGS) entry which is preliminary data.</text>
</comment>
<feature type="non-terminal residue" evidence="1">
    <location>
        <position position="1"/>
    </location>
</feature>
<dbReference type="AlphaFoldDB" id="A0A9N9JZ89"/>
<dbReference type="Proteomes" id="UP000789405">
    <property type="component" value="Unassembled WGS sequence"/>
</dbReference>
<feature type="non-terminal residue" evidence="1">
    <location>
        <position position="84"/>
    </location>
</feature>
<reference evidence="1" key="1">
    <citation type="submission" date="2021-06" db="EMBL/GenBank/DDBJ databases">
        <authorList>
            <person name="Kallberg Y."/>
            <person name="Tangrot J."/>
            <person name="Rosling A."/>
        </authorList>
    </citation>
    <scope>NUCLEOTIDE SEQUENCE</scope>
    <source>
        <strain evidence="1">MA453B</strain>
    </source>
</reference>
<protein>
    <submittedName>
        <fullName evidence="1">22420_t:CDS:1</fullName>
    </submittedName>
</protein>
<accession>A0A9N9JZ89</accession>
<organism evidence="1 2">
    <name type="scientific">Dentiscutata erythropus</name>
    <dbReference type="NCBI Taxonomy" id="1348616"/>
    <lineage>
        <taxon>Eukaryota</taxon>
        <taxon>Fungi</taxon>
        <taxon>Fungi incertae sedis</taxon>
        <taxon>Mucoromycota</taxon>
        <taxon>Glomeromycotina</taxon>
        <taxon>Glomeromycetes</taxon>
        <taxon>Diversisporales</taxon>
        <taxon>Gigasporaceae</taxon>
        <taxon>Dentiscutata</taxon>
    </lineage>
</organism>
<name>A0A9N9JZ89_9GLOM</name>
<evidence type="ECO:0000313" key="2">
    <source>
        <dbReference type="Proteomes" id="UP000789405"/>
    </source>
</evidence>
<proteinExistence type="predicted"/>
<dbReference type="EMBL" id="CAJVPY010033718">
    <property type="protein sequence ID" value="CAG8799256.1"/>
    <property type="molecule type" value="Genomic_DNA"/>
</dbReference>
<gene>
    <name evidence="1" type="ORF">DERYTH_LOCUS23033</name>
</gene>